<feature type="compositionally biased region" description="Basic and acidic residues" evidence="1">
    <location>
        <begin position="128"/>
        <end position="137"/>
    </location>
</feature>
<evidence type="ECO:0000313" key="3">
    <source>
        <dbReference type="Proteomes" id="UP000011625"/>
    </source>
</evidence>
<gene>
    <name evidence="2" type="ORF">C450_20436</name>
</gene>
<evidence type="ECO:0000313" key="2">
    <source>
        <dbReference type="EMBL" id="EMA48040.1"/>
    </source>
</evidence>
<keyword evidence="3" id="KW-1185">Reference proteome</keyword>
<protein>
    <submittedName>
        <fullName evidence="2">Uncharacterized protein</fullName>
    </submittedName>
</protein>
<evidence type="ECO:0000256" key="1">
    <source>
        <dbReference type="SAM" id="MobiDB-lite"/>
    </source>
</evidence>
<sequence>MATLQAATSSTWSRVDPDAKNRIEAIAEEYDFWGAFDELNIDVKENSDGDTIISIHGYASFDPSKPIHDEDGSVVDREYGHAEEFLKRIAPHLEEQLVIETVGYEKCRFPLLAGQWSVWPDGTTQYDSFDHSPDKPETSVQDGQSDDAVESGGVAQ</sequence>
<dbReference type="OrthoDB" id="275163at2157"/>
<comment type="caution">
    <text evidence="2">The sequence shown here is derived from an EMBL/GenBank/DDBJ whole genome shotgun (WGS) entry which is preliminary data.</text>
</comment>
<dbReference type="RefSeq" id="WP_005046919.1">
    <property type="nucleotide sequence ID" value="NZ_AOME01000106.1"/>
</dbReference>
<proteinExistence type="predicted"/>
<dbReference type="Proteomes" id="UP000011625">
    <property type="component" value="Unassembled WGS sequence"/>
</dbReference>
<dbReference type="EMBL" id="AOME01000106">
    <property type="protein sequence ID" value="EMA48040.1"/>
    <property type="molecule type" value="Genomic_DNA"/>
</dbReference>
<organism evidence="2 3">
    <name type="scientific">Halococcus salifodinae DSM 8989</name>
    <dbReference type="NCBI Taxonomy" id="1227456"/>
    <lineage>
        <taxon>Archaea</taxon>
        <taxon>Methanobacteriati</taxon>
        <taxon>Methanobacteriota</taxon>
        <taxon>Stenosarchaea group</taxon>
        <taxon>Halobacteria</taxon>
        <taxon>Halobacteriales</taxon>
        <taxon>Halococcaceae</taxon>
        <taxon>Halococcus</taxon>
    </lineage>
</organism>
<dbReference type="PATRIC" id="fig|1227456.3.peg.4125"/>
<reference evidence="2 3" key="1">
    <citation type="journal article" date="2014" name="PLoS Genet.">
        <title>Phylogenetically driven sequencing of extremely halophilic archaea reveals strategies for static and dynamic osmo-response.</title>
        <authorList>
            <person name="Becker E.A."/>
            <person name="Seitzer P.M."/>
            <person name="Tritt A."/>
            <person name="Larsen D."/>
            <person name="Krusor M."/>
            <person name="Yao A.I."/>
            <person name="Wu D."/>
            <person name="Madern D."/>
            <person name="Eisen J.A."/>
            <person name="Darling A.E."/>
            <person name="Facciotti M.T."/>
        </authorList>
    </citation>
    <scope>NUCLEOTIDE SEQUENCE [LARGE SCALE GENOMIC DNA]</scope>
    <source>
        <strain evidence="2 3">DSM 8989</strain>
    </source>
</reference>
<name>M0MUC4_9EURY</name>
<feature type="region of interest" description="Disordered" evidence="1">
    <location>
        <begin position="123"/>
        <end position="156"/>
    </location>
</feature>
<accession>M0MUC4</accession>
<dbReference type="AlphaFoldDB" id="M0MUC4"/>
<dbReference type="STRING" id="1227456.C450_20436"/>